<feature type="domain" description="Malate synthase TIM barrel" evidence="9">
    <location>
        <begin position="167"/>
        <end position="412"/>
    </location>
</feature>
<feature type="domain" description="Malate synthase N-terminal" evidence="10">
    <location>
        <begin position="19"/>
        <end position="72"/>
    </location>
</feature>
<dbReference type="PROSITE" id="PS00510">
    <property type="entry name" value="MALATE_SYNTHASE"/>
    <property type="match status" value="1"/>
</dbReference>
<reference evidence="12 13" key="1">
    <citation type="submission" date="2014-12" db="EMBL/GenBank/DDBJ databases">
        <title>Genome assembly of Enhygromyxa salina DSM 15201.</title>
        <authorList>
            <person name="Sharma G."/>
            <person name="Subramanian S."/>
        </authorList>
    </citation>
    <scope>NUCLEOTIDE SEQUENCE [LARGE SCALE GENOMIC DNA]</scope>
    <source>
        <strain evidence="12 13">DSM 15201</strain>
    </source>
</reference>
<keyword evidence="4 8" id="KW-0816">Tricarboxylic acid cycle</keyword>
<evidence type="ECO:0000256" key="1">
    <source>
        <dbReference type="ARBA" id="ARBA00006394"/>
    </source>
</evidence>
<dbReference type="GO" id="GO:0006097">
    <property type="term" value="P:glyoxylate cycle"/>
    <property type="evidence" value="ECO:0007669"/>
    <property type="project" value="UniProtKB-UniPathway"/>
</dbReference>
<evidence type="ECO:0000256" key="3">
    <source>
        <dbReference type="ARBA" id="ARBA00022435"/>
    </source>
</evidence>
<evidence type="ECO:0000313" key="13">
    <source>
        <dbReference type="Proteomes" id="UP000031599"/>
    </source>
</evidence>
<dbReference type="InterPro" id="IPR048355">
    <property type="entry name" value="MS_C"/>
</dbReference>
<evidence type="ECO:0000256" key="6">
    <source>
        <dbReference type="ARBA" id="ARBA00047918"/>
    </source>
</evidence>
<evidence type="ECO:0000256" key="7">
    <source>
        <dbReference type="PIRSR" id="PIRSR001363-1"/>
    </source>
</evidence>
<dbReference type="PIRSF" id="PIRSF001363">
    <property type="entry name" value="Malate_synth"/>
    <property type="match status" value="1"/>
</dbReference>
<dbReference type="InterPro" id="IPR011076">
    <property type="entry name" value="Malate_synth_sf"/>
</dbReference>
<dbReference type="UniPathway" id="UPA00703">
    <property type="reaction ID" value="UER00720"/>
</dbReference>
<dbReference type="PANTHER" id="PTHR42902">
    <property type="entry name" value="MALATE SYNTHASE"/>
    <property type="match status" value="1"/>
</dbReference>
<dbReference type="FunFam" id="1.20.1220.12:FF:000001">
    <property type="entry name" value="Malate synthase"/>
    <property type="match status" value="1"/>
</dbReference>
<dbReference type="PANTHER" id="PTHR42902:SF1">
    <property type="entry name" value="MALATE SYNTHASE 1-RELATED"/>
    <property type="match status" value="1"/>
</dbReference>
<dbReference type="FunFam" id="3.20.20.360:FF:000001">
    <property type="entry name" value="Malate synthase"/>
    <property type="match status" value="1"/>
</dbReference>
<sequence length="544" mass="60060">MSDKMKGSLEIAGSAAGAVPGGAEILTPAALSLVGELCLGFADRIDALLGQRRETQARFDAGELPRFLPETEPVRRGDWRVAPTPEDLQRRIVEITGPVEPKMIINALNSGADMFMADFEDSCAPTWANLIGGQTALRAAVRRELEYRDADTGKHYRLHPQASKLATLLVRPRGLHLPEAHLLWRGRPAPAALVDFGLFMAHNARELLTRGTGPYFYLPKLQSHLEARLWNEVFVATQQLLDLPRGSIRATVLIETLPAAFEMDEILYELREHAAGLNCGRWDYIFSYIKTFRADPSRIVPDRAQVGMLQPFMRAYSQLLIKTCHKRGAHAIGGMAAQIPRKDDPAANQAALDKVAQDKRREAADGHDGTWVAHPGLIPTARRAFSAVVGAAPNQLGRLREDLEISAEQLLAVPSGARTEAGLRLNVRVGLQYLEAWLRGHGCVPLYHLMEDAATAEISRAQLWQWRHHGVTLDDGQPVNEALLRAVVADELTTIRAQLGDAQFEAGRFALARDLLLELVLADELAEFSTLRAYPHLVLMKDES</sequence>
<feature type="domain" description="Malate synthase C-terminal" evidence="11">
    <location>
        <begin position="418"/>
        <end position="537"/>
    </location>
</feature>
<organism evidence="12 13">
    <name type="scientific">Enhygromyxa salina</name>
    <dbReference type="NCBI Taxonomy" id="215803"/>
    <lineage>
        <taxon>Bacteria</taxon>
        <taxon>Pseudomonadati</taxon>
        <taxon>Myxococcota</taxon>
        <taxon>Polyangia</taxon>
        <taxon>Nannocystales</taxon>
        <taxon>Nannocystaceae</taxon>
        <taxon>Enhygromyxa</taxon>
    </lineage>
</organism>
<dbReference type="Pfam" id="PF20656">
    <property type="entry name" value="MS_N"/>
    <property type="match status" value="1"/>
</dbReference>
<comment type="similarity">
    <text evidence="1 8">Belongs to the malate synthase family.</text>
</comment>
<dbReference type="InterPro" id="IPR048356">
    <property type="entry name" value="MS_N"/>
</dbReference>
<dbReference type="Pfam" id="PF20659">
    <property type="entry name" value="MS_C"/>
    <property type="match status" value="1"/>
</dbReference>
<dbReference type="Proteomes" id="UP000031599">
    <property type="component" value="Unassembled WGS sequence"/>
</dbReference>
<comment type="caution">
    <text evidence="12">The sequence shown here is derived from an EMBL/GenBank/DDBJ whole genome shotgun (WGS) entry which is preliminary data.</text>
</comment>
<feature type="active site" description="Proton acceptor" evidence="7">
    <location>
        <position position="171"/>
    </location>
</feature>
<keyword evidence="3 8" id="KW-0329">Glyoxylate bypass</keyword>
<dbReference type="Gene3D" id="3.20.20.360">
    <property type="entry name" value="Malate synthase, domain 3"/>
    <property type="match status" value="1"/>
</dbReference>
<feature type="active site" description="Proton donor" evidence="7">
    <location>
        <position position="452"/>
    </location>
</feature>
<dbReference type="InterPro" id="IPR044856">
    <property type="entry name" value="Malate_synth_C_sf"/>
</dbReference>
<keyword evidence="5 8" id="KW-0808">Transferase</keyword>
<evidence type="ECO:0000259" key="10">
    <source>
        <dbReference type="Pfam" id="PF20656"/>
    </source>
</evidence>
<name>A0A0C2DAL1_9BACT</name>
<dbReference type="InterPro" id="IPR019830">
    <property type="entry name" value="Malate_synthase_CS"/>
</dbReference>
<evidence type="ECO:0000256" key="8">
    <source>
        <dbReference type="RuleBase" id="RU000555"/>
    </source>
</evidence>
<dbReference type="CDD" id="cd00727">
    <property type="entry name" value="malate_synt_A"/>
    <property type="match status" value="1"/>
</dbReference>
<dbReference type="SUPFAM" id="SSF51645">
    <property type="entry name" value="Malate synthase G"/>
    <property type="match status" value="1"/>
</dbReference>
<comment type="catalytic activity">
    <reaction evidence="6 8">
        <text>glyoxylate + acetyl-CoA + H2O = (S)-malate + CoA + H(+)</text>
        <dbReference type="Rhea" id="RHEA:18181"/>
        <dbReference type="ChEBI" id="CHEBI:15377"/>
        <dbReference type="ChEBI" id="CHEBI:15378"/>
        <dbReference type="ChEBI" id="CHEBI:15589"/>
        <dbReference type="ChEBI" id="CHEBI:36655"/>
        <dbReference type="ChEBI" id="CHEBI:57287"/>
        <dbReference type="ChEBI" id="CHEBI:57288"/>
        <dbReference type="EC" id="2.3.3.9"/>
    </reaction>
</comment>
<dbReference type="InterPro" id="IPR001465">
    <property type="entry name" value="Malate_synthase_TIM"/>
</dbReference>
<comment type="pathway">
    <text evidence="8">Carbohydrate metabolism; glyoxylate cycle; (S)-malate from isocitrate: step 2/2.</text>
</comment>
<evidence type="ECO:0000256" key="2">
    <source>
        <dbReference type="ARBA" id="ARBA00012636"/>
    </source>
</evidence>
<dbReference type="Gene3D" id="1.20.1220.12">
    <property type="entry name" value="Malate synthase, domain III"/>
    <property type="match status" value="1"/>
</dbReference>
<dbReference type="EMBL" id="JMCC02000010">
    <property type="protein sequence ID" value="KIG18555.1"/>
    <property type="molecule type" value="Genomic_DNA"/>
</dbReference>
<dbReference type="GO" id="GO:0004474">
    <property type="term" value="F:malate synthase activity"/>
    <property type="evidence" value="ECO:0007669"/>
    <property type="project" value="UniProtKB-EC"/>
</dbReference>
<evidence type="ECO:0000259" key="11">
    <source>
        <dbReference type="Pfam" id="PF20659"/>
    </source>
</evidence>
<proteinExistence type="inferred from homology"/>
<dbReference type="AlphaFoldDB" id="A0A0C2DAL1"/>
<evidence type="ECO:0000259" key="9">
    <source>
        <dbReference type="Pfam" id="PF01274"/>
    </source>
</evidence>
<evidence type="ECO:0000256" key="4">
    <source>
        <dbReference type="ARBA" id="ARBA00022532"/>
    </source>
</evidence>
<evidence type="ECO:0000313" key="12">
    <source>
        <dbReference type="EMBL" id="KIG18555.1"/>
    </source>
</evidence>
<dbReference type="NCBIfam" id="TIGR01344">
    <property type="entry name" value="malate_syn_A"/>
    <property type="match status" value="1"/>
</dbReference>
<evidence type="ECO:0000256" key="5">
    <source>
        <dbReference type="ARBA" id="ARBA00022679"/>
    </source>
</evidence>
<gene>
    <name evidence="12" type="ORF">DB30_00240</name>
</gene>
<dbReference type="GO" id="GO:0005737">
    <property type="term" value="C:cytoplasm"/>
    <property type="evidence" value="ECO:0007669"/>
    <property type="project" value="TreeGrafter"/>
</dbReference>
<accession>A0A0C2DAL1</accession>
<dbReference type="RefSeq" id="WP_146658084.1">
    <property type="nucleotide sequence ID" value="NZ_JMCC02000010.1"/>
</dbReference>
<protein>
    <recommendedName>
        <fullName evidence="2 8">Malate synthase</fullName>
        <ecNumber evidence="2 8">2.3.3.9</ecNumber>
    </recommendedName>
</protein>
<dbReference type="Pfam" id="PF01274">
    <property type="entry name" value="MS_TIM-barrel"/>
    <property type="match status" value="1"/>
</dbReference>
<dbReference type="InterPro" id="IPR006252">
    <property type="entry name" value="Malate_synthA"/>
</dbReference>
<dbReference type="InterPro" id="IPR046363">
    <property type="entry name" value="MS_N_TIM-barrel_dom"/>
</dbReference>
<dbReference type="EC" id="2.3.3.9" evidence="2 8"/>
<dbReference type="GO" id="GO:0006099">
    <property type="term" value="P:tricarboxylic acid cycle"/>
    <property type="evidence" value="ECO:0007669"/>
    <property type="project" value="UniProtKB-KW"/>
</dbReference>